<dbReference type="PANTHER" id="PTHR32251">
    <property type="entry name" value="3-OXO-5-ALPHA-STEROID 4-DEHYDROGENASE"/>
    <property type="match status" value="1"/>
</dbReference>
<feature type="transmembrane region" description="Helical" evidence="1">
    <location>
        <begin position="294"/>
        <end position="313"/>
    </location>
</feature>
<dbReference type="Proteomes" id="UP001178507">
    <property type="component" value="Unassembled WGS sequence"/>
</dbReference>
<feature type="transmembrane region" description="Helical" evidence="1">
    <location>
        <begin position="141"/>
        <end position="162"/>
    </location>
</feature>
<organism evidence="3 4">
    <name type="scientific">Effrenium voratum</name>
    <dbReference type="NCBI Taxonomy" id="2562239"/>
    <lineage>
        <taxon>Eukaryota</taxon>
        <taxon>Sar</taxon>
        <taxon>Alveolata</taxon>
        <taxon>Dinophyceae</taxon>
        <taxon>Suessiales</taxon>
        <taxon>Symbiodiniaceae</taxon>
        <taxon>Effrenium</taxon>
    </lineage>
</organism>
<dbReference type="Pfam" id="PF06966">
    <property type="entry name" value="DUF1295"/>
    <property type="match status" value="1"/>
</dbReference>
<evidence type="ECO:0000313" key="3">
    <source>
        <dbReference type="EMBL" id="CAJ1384177.1"/>
    </source>
</evidence>
<keyword evidence="4" id="KW-1185">Reference proteome</keyword>
<name>A0AA36IAN1_9DINO</name>
<feature type="transmembrane region" description="Helical" evidence="1">
    <location>
        <begin position="268"/>
        <end position="288"/>
    </location>
</feature>
<dbReference type="EMBL" id="CAUJNA010001090">
    <property type="protein sequence ID" value="CAJ1384177.1"/>
    <property type="molecule type" value="Genomic_DNA"/>
</dbReference>
<comment type="caution">
    <text evidence="3">The sequence shown here is derived from an EMBL/GenBank/DDBJ whole genome shotgun (WGS) entry which is preliminary data.</text>
</comment>
<feature type="transmembrane region" description="Helical" evidence="1">
    <location>
        <begin position="90"/>
        <end position="110"/>
    </location>
</feature>
<evidence type="ECO:0000256" key="2">
    <source>
        <dbReference type="SAM" id="SignalP"/>
    </source>
</evidence>
<sequence>MARKALGVCLILLPWLALRLGKMTEAWRACWDQLHCMPECCLKCSASRDGAQVAASAACDIMILNRGIRSFTMRAAGYTAAAAAFSPAPLATSALVFGAANGIGFVVSLATGWHYHLDLLGTGAFSAFAFALRGTHWRQQVSAACIGIWGAKLAAFLFYRALQTHHDARLEEVLAGLSGTFGFWFISFLWGWVVSLPHALAAGVPLGARPAFSWLDVVGLGIFALGLMLETLADWQKWRFKQDPDSRGKFCDVGVWQLSRRPNWFGNLLLWSGIVVLNSTTLAAAGPLPAAASLVSPLFLLALFLGQASGAITKTVEMEKEKYGSDPAYQEYLQQTPMLFPSGHSVLRTLGFIE</sequence>
<feature type="transmembrane region" description="Helical" evidence="1">
    <location>
        <begin position="213"/>
        <end position="233"/>
    </location>
</feature>
<keyword evidence="1" id="KW-1133">Transmembrane helix</keyword>
<dbReference type="Gene3D" id="1.20.120.1630">
    <property type="match status" value="1"/>
</dbReference>
<evidence type="ECO:0000313" key="4">
    <source>
        <dbReference type="Proteomes" id="UP001178507"/>
    </source>
</evidence>
<gene>
    <name evidence="3" type="ORF">EVOR1521_LOCUS11089</name>
</gene>
<evidence type="ECO:0000256" key="1">
    <source>
        <dbReference type="SAM" id="Phobius"/>
    </source>
</evidence>
<feature type="chain" id="PRO_5041343129" description="Steroid 5-alpha reductase C-terminal domain-containing protein" evidence="2">
    <location>
        <begin position="22"/>
        <end position="354"/>
    </location>
</feature>
<dbReference type="GO" id="GO:0016020">
    <property type="term" value="C:membrane"/>
    <property type="evidence" value="ECO:0007669"/>
    <property type="project" value="TreeGrafter"/>
</dbReference>
<keyword evidence="1" id="KW-0812">Transmembrane</keyword>
<dbReference type="PROSITE" id="PS50244">
    <property type="entry name" value="S5A_REDUCTASE"/>
    <property type="match status" value="1"/>
</dbReference>
<reference evidence="3" key="1">
    <citation type="submission" date="2023-08" db="EMBL/GenBank/DDBJ databases">
        <authorList>
            <person name="Chen Y."/>
            <person name="Shah S."/>
            <person name="Dougan E. K."/>
            <person name="Thang M."/>
            <person name="Chan C."/>
        </authorList>
    </citation>
    <scope>NUCLEOTIDE SEQUENCE</scope>
</reference>
<dbReference type="PANTHER" id="PTHR32251:SF17">
    <property type="entry name" value="STEROID 5-ALPHA REDUCTASE C-TERMINAL DOMAIN-CONTAINING PROTEIN"/>
    <property type="match status" value="1"/>
</dbReference>
<evidence type="ECO:0008006" key="5">
    <source>
        <dbReference type="Google" id="ProtNLM"/>
    </source>
</evidence>
<dbReference type="InterPro" id="IPR010721">
    <property type="entry name" value="UstE-like"/>
</dbReference>
<proteinExistence type="predicted"/>
<feature type="signal peptide" evidence="2">
    <location>
        <begin position="1"/>
        <end position="21"/>
    </location>
</feature>
<feature type="transmembrane region" description="Helical" evidence="1">
    <location>
        <begin position="174"/>
        <end position="193"/>
    </location>
</feature>
<keyword evidence="1" id="KW-0472">Membrane</keyword>
<keyword evidence="2" id="KW-0732">Signal</keyword>
<dbReference type="AlphaFoldDB" id="A0AA36IAN1"/>
<accession>A0AA36IAN1</accession>
<protein>
    <recommendedName>
        <fullName evidence="5">Steroid 5-alpha reductase C-terminal domain-containing protein</fullName>
    </recommendedName>
</protein>